<dbReference type="SUPFAM" id="SSF48403">
    <property type="entry name" value="Ankyrin repeat"/>
    <property type="match status" value="1"/>
</dbReference>
<dbReference type="Proteomes" id="UP000285060">
    <property type="component" value="Unassembled WGS sequence"/>
</dbReference>
<gene>
    <name evidence="14" type="ORF">DYB32_000389</name>
</gene>
<name>A0A3R6ZXH3_9STRA</name>
<dbReference type="PROSITE" id="PS51285">
    <property type="entry name" value="AGC_KINASE_CTER"/>
    <property type="match status" value="1"/>
</dbReference>
<evidence type="ECO:0000313" key="15">
    <source>
        <dbReference type="Proteomes" id="UP000285060"/>
    </source>
</evidence>
<evidence type="ECO:0000256" key="5">
    <source>
        <dbReference type="ARBA" id="ARBA00022777"/>
    </source>
</evidence>
<accession>A0A3R6ZXH3</accession>
<dbReference type="Gene3D" id="3.30.200.20">
    <property type="entry name" value="Phosphorylase Kinase, domain 1"/>
    <property type="match status" value="1"/>
</dbReference>
<feature type="compositionally biased region" description="Basic and acidic residues" evidence="10">
    <location>
        <begin position="1"/>
        <end position="12"/>
    </location>
</feature>
<dbReference type="InterPro" id="IPR036770">
    <property type="entry name" value="Ankyrin_rpt-contain_sf"/>
</dbReference>
<dbReference type="InterPro" id="IPR001849">
    <property type="entry name" value="PH_domain"/>
</dbReference>
<feature type="compositionally biased region" description="Polar residues" evidence="10">
    <location>
        <begin position="18"/>
        <end position="40"/>
    </location>
</feature>
<feature type="repeat" description="ANK" evidence="7">
    <location>
        <begin position="416"/>
        <end position="448"/>
    </location>
</feature>
<comment type="similarity">
    <text evidence="1">Belongs to the protein kinase superfamily. AGC Ser/Thr protein kinase family. RAC subfamily.</text>
</comment>
<dbReference type="InterPro" id="IPR000961">
    <property type="entry name" value="AGC-kinase_C"/>
</dbReference>
<dbReference type="FunFam" id="3.30.200.20:FF:000042">
    <property type="entry name" value="Aurora kinase A"/>
    <property type="match status" value="1"/>
</dbReference>
<evidence type="ECO:0000256" key="4">
    <source>
        <dbReference type="ARBA" id="ARBA00022741"/>
    </source>
</evidence>
<keyword evidence="15" id="KW-1185">Reference proteome</keyword>
<evidence type="ECO:0000256" key="1">
    <source>
        <dbReference type="ARBA" id="ARBA00006935"/>
    </source>
</evidence>
<reference evidence="14 15" key="1">
    <citation type="submission" date="2018-08" db="EMBL/GenBank/DDBJ databases">
        <title>Aphanomyces genome sequencing and annotation.</title>
        <authorList>
            <person name="Minardi D."/>
            <person name="Oidtmann B."/>
            <person name="Van Der Giezen M."/>
            <person name="Studholme D.J."/>
        </authorList>
    </citation>
    <scope>NUCLEOTIDE SEQUENCE [LARGE SCALE GENOMIC DNA]</scope>
    <source>
        <strain evidence="14 15">NJM0002</strain>
    </source>
</reference>
<dbReference type="PROSITE" id="PS50003">
    <property type="entry name" value="PH_DOMAIN"/>
    <property type="match status" value="1"/>
</dbReference>
<evidence type="ECO:0000256" key="6">
    <source>
        <dbReference type="ARBA" id="ARBA00022840"/>
    </source>
</evidence>
<dbReference type="PROSITE" id="PS50088">
    <property type="entry name" value="ANK_REPEAT"/>
    <property type="match status" value="3"/>
</dbReference>
<dbReference type="Gene3D" id="2.30.29.30">
    <property type="entry name" value="Pleckstrin-homology domain (PH domain)/Phosphotyrosine-binding domain (PTB)"/>
    <property type="match status" value="1"/>
</dbReference>
<dbReference type="InterPro" id="IPR002110">
    <property type="entry name" value="Ankyrin_rpt"/>
</dbReference>
<evidence type="ECO:0008006" key="16">
    <source>
        <dbReference type="Google" id="ProtNLM"/>
    </source>
</evidence>
<organism evidence="14 15">
    <name type="scientific">Aphanomyces invadans</name>
    <dbReference type="NCBI Taxonomy" id="157072"/>
    <lineage>
        <taxon>Eukaryota</taxon>
        <taxon>Sar</taxon>
        <taxon>Stramenopiles</taxon>
        <taxon>Oomycota</taxon>
        <taxon>Saprolegniomycetes</taxon>
        <taxon>Saprolegniales</taxon>
        <taxon>Verrucalvaceae</taxon>
        <taxon>Aphanomyces</taxon>
    </lineage>
</organism>
<feature type="compositionally biased region" description="Polar residues" evidence="10">
    <location>
        <begin position="269"/>
        <end position="285"/>
    </location>
</feature>
<evidence type="ECO:0000259" key="11">
    <source>
        <dbReference type="PROSITE" id="PS50003"/>
    </source>
</evidence>
<evidence type="ECO:0000256" key="2">
    <source>
        <dbReference type="ARBA" id="ARBA00022527"/>
    </source>
</evidence>
<dbReference type="PROSITE" id="PS50297">
    <property type="entry name" value="ANK_REP_REGION"/>
    <property type="match status" value="3"/>
</dbReference>
<dbReference type="SMART" id="SM00233">
    <property type="entry name" value="PH"/>
    <property type="match status" value="1"/>
</dbReference>
<dbReference type="Gene3D" id="1.25.40.20">
    <property type="entry name" value="Ankyrin repeat-containing domain"/>
    <property type="match status" value="1"/>
</dbReference>
<feature type="region of interest" description="Disordered" evidence="10">
    <location>
        <begin position="172"/>
        <end position="215"/>
    </location>
</feature>
<dbReference type="AlphaFoldDB" id="A0A3R6ZXH3"/>
<keyword evidence="3" id="KW-0808">Transferase</keyword>
<proteinExistence type="inferred from homology"/>
<evidence type="ECO:0000256" key="9">
    <source>
        <dbReference type="SAM" id="Coils"/>
    </source>
</evidence>
<dbReference type="FunFam" id="1.10.510.10:FF:000210">
    <property type="entry name" value="Non-specific serine/threonine protein kinase"/>
    <property type="match status" value="1"/>
</dbReference>
<dbReference type="InterPro" id="IPR011009">
    <property type="entry name" value="Kinase-like_dom_sf"/>
</dbReference>
<feature type="region of interest" description="Disordered" evidence="10">
    <location>
        <begin position="472"/>
        <end position="492"/>
    </location>
</feature>
<dbReference type="Pfam" id="PF00023">
    <property type="entry name" value="Ank"/>
    <property type="match status" value="1"/>
</dbReference>
<comment type="caution">
    <text evidence="14">The sequence shown here is derived from an EMBL/GenBank/DDBJ whole genome shotgun (WGS) entry which is preliminary data.</text>
</comment>
<dbReference type="SMART" id="SM00133">
    <property type="entry name" value="S_TK_X"/>
    <property type="match status" value="1"/>
</dbReference>
<dbReference type="Gene3D" id="1.10.510.10">
    <property type="entry name" value="Transferase(Phosphotransferase) domain 1"/>
    <property type="match status" value="1"/>
</dbReference>
<sequence length="912" mass="99631">MQRNSELGDRRYGGAAPKSQSWKGRSSSHDLTTQSGSNSGLGAPGQPISSTDFISSKTGYLTKRSIGAIDALANWRERFFVLAEGKLCYYKVGGGIFSKKKEEEQDLAHFKGQLELTSETVVKKTNIDNKANCFEINTGDKRMFAHANTIKECEDWIKSIKAHVVALGSSAVRGSNGDGSSPELKPTPAQVEASAFASNVTGQRDGPQDYSRPSLWDSHDIVRGAEQSSDPKDVVIKQLLEENRQLREQLTQKDQIIHQLETSGAAVDPTSSSALNSSRDTMSMPRNSSLARAASVAFGAAAVPKQMLDLRDLRKKQIQLFDAAEVGNSHLIATLLQNNVIDVNGVGINQYTALHLAARNNFPKAVAELCSRGADVGARTADRLTPLHLASMEGHAGYDCHQLLKAGADPNTTDQNGNGAVHLAAEGGNIACAKLLIAYGARTDVPNASGSLPLHISPIGHPIRVLLGSGDKSATPSTQPLVPPPVIDPTDDTKKTEMHVTFKNKYHESLALGPRDFEFIKVLGRGAFAKVYLVRGKGANRDKYFALKAYNKQAIVQKNQAQYIHTEKAALQACSDHPYIVSLYYAFQSQDRLFLVMEYCGGGDLLSTLTRRKAFTEPEAAFYIGQIVLALSHLHSKGIVFRDLKPENVVMDLDGNALLTDFGISKEGVADHSSANTFCGSPMYLAPEMLSRSGYEVKSVVCVCVTSGVVGRHGFPLDWYSVGALLFELLTGLPPYYTNDKKQLFHNILRGNLIIPEYISPQARDLIQRLLCKDPNQRLGSGPRGDKEIMEHPFFSAIDWGKLYRKEIPAPFKPRIDTQTANAPPDTSNFPTTFTEQEITEIEKGMAPPPQPAGSSSSRVKDEKRLFKDFDFTPEVKLDTEAALFEAQLLLHQNSAKNLKAPPLVESDEYSI</sequence>
<evidence type="ECO:0000256" key="10">
    <source>
        <dbReference type="SAM" id="MobiDB-lite"/>
    </source>
</evidence>
<dbReference type="EMBL" id="QUSY01000008">
    <property type="protein sequence ID" value="RHY35159.1"/>
    <property type="molecule type" value="Genomic_DNA"/>
</dbReference>
<feature type="domain" description="Protein kinase" evidence="12">
    <location>
        <begin position="517"/>
        <end position="795"/>
    </location>
</feature>
<dbReference type="GO" id="GO:0005524">
    <property type="term" value="F:ATP binding"/>
    <property type="evidence" value="ECO:0007669"/>
    <property type="project" value="UniProtKB-UniRule"/>
</dbReference>
<dbReference type="InterPro" id="IPR017441">
    <property type="entry name" value="Protein_kinase_ATP_BS"/>
</dbReference>
<dbReference type="Pfam" id="PF00169">
    <property type="entry name" value="PH"/>
    <property type="match status" value="1"/>
</dbReference>
<dbReference type="InterPro" id="IPR000719">
    <property type="entry name" value="Prot_kinase_dom"/>
</dbReference>
<dbReference type="PROSITE" id="PS00107">
    <property type="entry name" value="PROTEIN_KINASE_ATP"/>
    <property type="match status" value="1"/>
</dbReference>
<keyword evidence="4 8" id="KW-0547">Nucleotide-binding</keyword>
<evidence type="ECO:0000256" key="3">
    <source>
        <dbReference type="ARBA" id="ARBA00022679"/>
    </source>
</evidence>
<evidence type="ECO:0000259" key="13">
    <source>
        <dbReference type="PROSITE" id="PS51285"/>
    </source>
</evidence>
<evidence type="ECO:0000256" key="8">
    <source>
        <dbReference type="PROSITE-ProRule" id="PRU10141"/>
    </source>
</evidence>
<keyword evidence="2" id="KW-0723">Serine/threonine-protein kinase</keyword>
<feature type="binding site" evidence="8">
    <location>
        <position position="548"/>
    </location>
    <ligand>
        <name>ATP</name>
        <dbReference type="ChEBI" id="CHEBI:30616"/>
    </ligand>
</feature>
<dbReference type="Pfam" id="PF00069">
    <property type="entry name" value="Pkinase"/>
    <property type="match status" value="1"/>
</dbReference>
<dbReference type="SMART" id="SM00220">
    <property type="entry name" value="S_TKc"/>
    <property type="match status" value="1"/>
</dbReference>
<dbReference type="VEuPathDB" id="FungiDB:H310_01585"/>
<feature type="region of interest" description="Disordered" evidence="10">
    <location>
        <begin position="263"/>
        <end position="285"/>
    </location>
</feature>
<dbReference type="SUPFAM" id="SSF50729">
    <property type="entry name" value="PH domain-like"/>
    <property type="match status" value="1"/>
</dbReference>
<keyword evidence="6 8" id="KW-0067">ATP-binding</keyword>
<keyword evidence="5" id="KW-0418">Kinase</keyword>
<feature type="repeat" description="ANK" evidence="7">
    <location>
        <begin position="382"/>
        <end position="415"/>
    </location>
</feature>
<keyword evidence="9" id="KW-0175">Coiled coil</keyword>
<dbReference type="SMART" id="SM00248">
    <property type="entry name" value="ANK"/>
    <property type="match status" value="4"/>
</dbReference>
<keyword evidence="7" id="KW-0040">ANK repeat</keyword>
<feature type="domain" description="AGC-kinase C-terminal" evidence="13">
    <location>
        <begin position="796"/>
        <end position="882"/>
    </location>
</feature>
<feature type="domain" description="PH" evidence="11">
    <location>
        <begin position="54"/>
        <end position="165"/>
    </location>
</feature>
<feature type="repeat" description="ANK" evidence="7">
    <location>
        <begin position="349"/>
        <end position="381"/>
    </location>
</feature>
<dbReference type="InterPro" id="IPR011993">
    <property type="entry name" value="PH-like_dom_sf"/>
</dbReference>
<evidence type="ECO:0000313" key="14">
    <source>
        <dbReference type="EMBL" id="RHY35159.1"/>
    </source>
</evidence>
<dbReference type="PANTHER" id="PTHR24351">
    <property type="entry name" value="RIBOSOMAL PROTEIN S6 KINASE"/>
    <property type="match status" value="1"/>
</dbReference>
<dbReference type="SUPFAM" id="SSF56112">
    <property type="entry name" value="Protein kinase-like (PK-like)"/>
    <property type="match status" value="1"/>
</dbReference>
<dbReference type="CDD" id="cd05123">
    <property type="entry name" value="STKc_AGC"/>
    <property type="match status" value="1"/>
</dbReference>
<dbReference type="InterPro" id="IPR045270">
    <property type="entry name" value="STKc_AGC"/>
</dbReference>
<evidence type="ECO:0000256" key="7">
    <source>
        <dbReference type="PROSITE-ProRule" id="PRU00023"/>
    </source>
</evidence>
<feature type="coiled-coil region" evidence="9">
    <location>
        <begin position="236"/>
        <end position="263"/>
    </location>
</feature>
<protein>
    <recommendedName>
        <fullName evidence="16">AGC/RSK/RSK-UNCLASSIFIED protein kinase</fullName>
    </recommendedName>
</protein>
<feature type="region of interest" description="Disordered" evidence="10">
    <location>
        <begin position="1"/>
        <end position="48"/>
    </location>
</feature>
<dbReference type="GO" id="GO:0004674">
    <property type="term" value="F:protein serine/threonine kinase activity"/>
    <property type="evidence" value="ECO:0007669"/>
    <property type="project" value="UniProtKB-KW"/>
</dbReference>
<evidence type="ECO:0000259" key="12">
    <source>
        <dbReference type="PROSITE" id="PS50011"/>
    </source>
</evidence>
<dbReference type="Pfam" id="PF12796">
    <property type="entry name" value="Ank_2"/>
    <property type="match status" value="1"/>
</dbReference>
<dbReference type="PROSITE" id="PS50011">
    <property type="entry name" value="PROTEIN_KINASE_DOM"/>
    <property type="match status" value="1"/>
</dbReference>